<name>A0A2S4LB31_9HYPO</name>
<comment type="caution">
    <text evidence="2">The sequence shown here is derived from an EMBL/GenBank/DDBJ whole genome shotgun (WGS) entry which is preliminary data.</text>
</comment>
<evidence type="ECO:0008006" key="4">
    <source>
        <dbReference type="Google" id="ProtNLM"/>
    </source>
</evidence>
<dbReference type="Proteomes" id="UP000237481">
    <property type="component" value="Unassembled WGS sequence"/>
</dbReference>
<dbReference type="InterPro" id="IPR038511">
    <property type="entry name" value="TAP42/TAP46-like_sf"/>
</dbReference>
<dbReference type="GO" id="GO:0035303">
    <property type="term" value="P:regulation of dephosphorylation"/>
    <property type="evidence" value="ECO:0007669"/>
    <property type="project" value="TreeGrafter"/>
</dbReference>
<reference evidence="2 3" key="1">
    <citation type="submission" date="2018-01" db="EMBL/GenBank/DDBJ databases">
        <title>Harnessing the power of phylogenomics to disentangle the directionality and signatures of interkingdom host jumping in the parasitic fungal genus Tolypocladium.</title>
        <authorList>
            <person name="Quandt C.A."/>
            <person name="Patterson W."/>
            <person name="Spatafora J.W."/>
        </authorList>
    </citation>
    <scope>NUCLEOTIDE SEQUENCE [LARGE SCALE GENOMIC DNA]</scope>
    <source>
        <strain evidence="2 3">NRBC 100945</strain>
    </source>
</reference>
<dbReference type="AlphaFoldDB" id="A0A2S4LB31"/>
<dbReference type="PANTHER" id="PTHR10933">
    <property type="entry name" value="IMMUNOGLOBULIN-BINDING PROTEIN 1"/>
    <property type="match status" value="1"/>
</dbReference>
<feature type="compositionally biased region" description="Polar residues" evidence="1">
    <location>
        <begin position="219"/>
        <end position="234"/>
    </location>
</feature>
<evidence type="ECO:0000313" key="2">
    <source>
        <dbReference type="EMBL" id="POR39631.1"/>
    </source>
</evidence>
<dbReference type="STRING" id="94208.A0A2S4LB31"/>
<sequence length="353" mass="38115">MAPSDEPQSLRAVFEDAEAKRHALETSPDATSPAYAAAVDAALALYGRVLEQISAVALFSPNEGVEDLATGSLPYLLTSFHAAEVVQRTPFTGPAQRVLTLRRARAAYERFLGLVDAYGLVAPPYDALLEQYRADAGGFAVVPPGSDAAARRDGKIAGFRAEKALRDRIAYLKANPGYAGRGDDEIVREVHLLSVAHGIHATFQALDSLNRELPLLAQAPSSNDHPSAHSSTTADDADTRLDQPLRAATSRDGPLLSQTGRPLQPFTLVGSRADRARGVFRPGHNLPTMSIDEYLEEERRRGGILEGGTDPPSKVVVDDDDMDAVDRETYKARDWDDFKDENPRGSGNTLNMG</sequence>
<dbReference type="GO" id="GO:0005829">
    <property type="term" value="C:cytosol"/>
    <property type="evidence" value="ECO:0007669"/>
    <property type="project" value="TreeGrafter"/>
</dbReference>
<dbReference type="GO" id="GO:0009966">
    <property type="term" value="P:regulation of signal transduction"/>
    <property type="evidence" value="ECO:0007669"/>
    <property type="project" value="InterPro"/>
</dbReference>
<dbReference type="InterPro" id="IPR007304">
    <property type="entry name" value="TAP46-like"/>
</dbReference>
<feature type="compositionally biased region" description="Basic and acidic residues" evidence="1">
    <location>
        <begin position="324"/>
        <end position="343"/>
    </location>
</feature>
<dbReference type="Gene3D" id="1.25.40.540">
    <property type="entry name" value="TAP42-like family"/>
    <property type="match status" value="1"/>
</dbReference>
<dbReference type="EMBL" id="PKSG01000023">
    <property type="protein sequence ID" value="POR39631.1"/>
    <property type="molecule type" value="Genomic_DNA"/>
</dbReference>
<gene>
    <name evidence="2" type="ORF">TPAR_00180</name>
</gene>
<dbReference type="Pfam" id="PF04177">
    <property type="entry name" value="TAP42"/>
    <property type="match status" value="1"/>
</dbReference>
<accession>A0A2S4LB31</accession>
<dbReference type="GO" id="GO:0051721">
    <property type="term" value="F:protein phosphatase 2A binding"/>
    <property type="evidence" value="ECO:0007669"/>
    <property type="project" value="TreeGrafter"/>
</dbReference>
<feature type="region of interest" description="Disordered" evidence="1">
    <location>
        <begin position="218"/>
        <end position="268"/>
    </location>
</feature>
<proteinExistence type="predicted"/>
<dbReference type="PANTHER" id="PTHR10933:SF9">
    <property type="entry name" value="IMMUNOGLOBULIN-BINDING PROTEIN 1"/>
    <property type="match status" value="1"/>
</dbReference>
<organism evidence="2 3">
    <name type="scientific">Tolypocladium paradoxum</name>
    <dbReference type="NCBI Taxonomy" id="94208"/>
    <lineage>
        <taxon>Eukaryota</taxon>
        <taxon>Fungi</taxon>
        <taxon>Dikarya</taxon>
        <taxon>Ascomycota</taxon>
        <taxon>Pezizomycotina</taxon>
        <taxon>Sordariomycetes</taxon>
        <taxon>Hypocreomycetidae</taxon>
        <taxon>Hypocreales</taxon>
        <taxon>Ophiocordycipitaceae</taxon>
        <taxon>Tolypocladium</taxon>
    </lineage>
</organism>
<dbReference type="OrthoDB" id="10261753at2759"/>
<evidence type="ECO:0000313" key="3">
    <source>
        <dbReference type="Proteomes" id="UP000237481"/>
    </source>
</evidence>
<protein>
    <recommendedName>
        <fullName evidence="4">Type 2A phosphatase-associated protein 42</fullName>
    </recommendedName>
</protein>
<keyword evidence="3" id="KW-1185">Reference proteome</keyword>
<feature type="region of interest" description="Disordered" evidence="1">
    <location>
        <begin position="303"/>
        <end position="353"/>
    </location>
</feature>
<evidence type="ECO:0000256" key="1">
    <source>
        <dbReference type="SAM" id="MobiDB-lite"/>
    </source>
</evidence>